<feature type="transmembrane region" description="Helical" evidence="1">
    <location>
        <begin position="310"/>
        <end position="327"/>
    </location>
</feature>
<dbReference type="EMBL" id="CP141259">
    <property type="protein sequence ID" value="WRL46674.1"/>
    <property type="molecule type" value="Genomic_DNA"/>
</dbReference>
<keyword evidence="1" id="KW-0472">Membrane</keyword>
<organism evidence="2 3">
    <name type="scientific">Aromatoleum evansii</name>
    <name type="common">Azoarcus evansii</name>
    <dbReference type="NCBI Taxonomy" id="59406"/>
    <lineage>
        <taxon>Bacteria</taxon>
        <taxon>Pseudomonadati</taxon>
        <taxon>Pseudomonadota</taxon>
        <taxon>Betaproteobacteria</taxon>
        <taxon>Rhodocyclales</taxon>
        <taxon>Rhodocyclaceae</taxon>
        <taxon>Aromatoleum</taxon>
    </lineage>
</organism>
<dbReference type="Proteomes" id="UP001626593">
    <property type="component" value="Chromosome"/>
</dbReference>
<name>A0ABZ1AN23_AROEV</name>
<feature type="transmembrane region" description="Helical" evidence="1">
    <location>
        <begin position="249"/>
        <end position="270"/>
    </location>
</feature>
<feature type="transmembrane region" description="Helical" evidence="1">
    <location>
        <begin position="282"/>
        <end position="304"/>
    </location>
</feature>
<evidence type="ECO:0000256" key="1">
    <source>
        <dbReference type="SAM" id="Phobius"/>
    </source>
</evidence>
<proteinExistence type="predicted"/>
<feature type="transmembrane region" description="Helical" evidence="1">
    <location>
        <begin position="197"/>
        <end position="217"/>
    </location>
</feature>
<feature type="transmembrane region" description="Helical" evidence="1">
    <location>
        <begin position="339"/>
        <end position="361"/>
    </location>
</feature>
<gene>
    <name evidence="2" type="ORF">U5817_01115</name>
</gene>
<evidence type="ECO:0000313" key="3">
    <source>
        <dbReference type="Proteomes" id="UP001626593"/>
    </source>
</evidence>
<dbReference type="Pfam" id="PF14102">
    <property type="entry name" value="Caps_synth_CapC"/>
    <property type="match status" value="2"/>
</dbReference>
<sequence length="1082" mass="118301">MPEWLPLPLFPEGGLAGSVVTTVWIGVAVVVFFNLRLGWVLSGLVVPGYLVPLLLAKPAAAAVVVGEGILTYALVWFYSEFLSRHTGWSNFFGRDRFFALVLCSVLVRIGMDGFALPALGEWLNDAFGMQFDYRNNLHSFGLIIVALIANNFWKTGLLRGLLPLVVTTGVTLVIVRYGLMTATNFNISSLSYMYEDIAASILASPKAYIILIATAFLASRMNLLYGWDFAGILVPSLLALQWYQPGKILASFAEATVILLLAHAVLKLPAFRGVTVEGGRKLMLFFNISFAYKFVIAWLVLWFVPEQKITDLYGFGYLLPTLLALKMHDKGIYARMTRAVLQTSLVAAFVATLAGFALSFLPDATDTAHAGSTTAETPPTRDGKLVELVREARIAAYRTRLQVSVPTPNAFELDRLRQGFSQLAEYRRDREPARLSAAMKQLEGIGFRVERIEGRYLLLRDGDPARFWGLYVVDLDADTELAIEVPAPLDERGSAESGAWLFRSMRAQSLAIAGSTRNANKDGSADVLRAPNTVFQMFHQVFGAREVLQVRGYTAESARIAQGWRNELQRPPEGEPASLLWVKGTLPDGLDLARLRELAGSVALRWGELPLPNLQRDTLYAGFAELQLHRDDMRRLLGRALATERSVGETVSDKSIEGYLQDWLLSDPTRIAPSGTDLYAQPAVEDLLFFDDEVVTPLLAAAADHYRDGAWTADGIAELRVIQSAATALGYALLRYRHLGSGTDYLILAEAERPPGATDARRYWGTYVFRLGSAEAFVVGAPRPLFEHNSFEMAVSLFESLRARALLIGGASPAANRDGSADIVRLANKENAFNVVGQAILRHAGDAPLMTVQSRAMSERSDAPLPAADVLLAAGNGALDVAQLGERGRRLVELFGRYGLSTAFAGGELASAGYEVGAMPQVFYLNATQDKEFVTFWASPLARAGFRQQTGATAQQAQTMALGLRSVEEDLAAYVARHDRPAGSVPPSLRTMLGRYVASQDIVVLHAALTAHPQLRFERIVDLGSRQGFLAVLDRDGGLLGIANLTAREPERAVVLKRDALRASLDVFVEGRAGWLLAEDAR</sequence>
<dbReference type="RefSeq" id="WP_407279431.1">
    <property type="nucleotide sequence ID" value="NZ_CP141259.1"/>
</dbReference>
<feature type="transmembrane region" description="Helical" evidence="1">
    <location>
        <begin position="55"/>
        <end position="77"/>
    </location>
</feature>
<feature type="transmembrane region" description="Helical" evidence="1">
    <location>
        <begin position="160"/>
        <end position="177"/>
    </location>
</feature>
<evidence type="ECO:0000313" key="2">
    <source>
        <dbReference type="EMBL" id="WRL46674.1"/>
    </source>
</evidence>
<reference evidence="2 3" key="1">
    <citation type="submission" date="2023-12" db="EMBL/GenBank/DDBJ databases">
        <title>A. evansii MAY27, complete genome.</title>
        <authorList>
            <person name="Wang Y."/>
        </authorList>
    </citation>
    <scope>NUCLEOTIDE SEQUENCE [LARGE SCALE GENOMIC DNA]</scope>
    <source>
        <strain evidence="2 3">MAY27</strain>
    </source>
</reference>
<accession>A0ABZ1AN23</accession>
<feature type="transmembrane region" description="Helical" evidence="1">
    <location>
        <begin position="97"/>
        <end position="116"/>
    </location>
</feature>
<keyword evidence="1" id="KW-1133">Transmembrane helix</keyword>
<protein>
    <submittedName>
        <fullName evidence="2">Poly-gamma-glutamate biosynthesis protein PgsC/CapC</fullName>
    </submittedName>
</protein>
<feature type="transmembrane region" description="Helical" evidence="1">
    <location>
        <begin position="136"/>
        <end position="153"/>
    </location>
</feature>
<dbReference type="InterPro" id="IPR008338">
    <property type="entry name" value="Capsule_biosynth_CapC"/>
</dbReference>
<feature type="transmembrane region" description="Helical" evidence="1">
    <location>
        <begin position="224"/>
        <end position="243"/>
    </location>
</feature>
<keyword evidence="3" id="KW-1185">Reference proteome</keyword>
<feature type="transmembrane region" description="Helical" evidence="1">
    <location>
        <begin position="12"/>
        <end position="35"/>
    </location>
</feature>
<keyword evidence="1" id="KW-0812">Transmembrane</keyword>